<dbReference type="AlphaFoldDB" id="A0A8T3UT87"/>
<comment type="caution">
    <text evidence="2">The sequence shown here is derived from an EMBL/GenBank/DDBJ whole genome shotgun (WGS) entry which is preliminary data.</text>
</comment>
<dbReference type="Proteomes" id="UP000531761">
    <property type="component" value="Unassembled WGS sequence"/>
</dbReference>
<dbReference type="EMBL" id="JABWMK020000137">
    <property type="protein sequence ID" value="MBB2469547.1"/>
    <property type="molecule type" value="Genomic_DNA"/>
</dbReference>
<evidence type="ECO:0000313" key="3">
    <source>
        <dbReference type="Proteomes" id="UP000531761"/>
    </source>
</evidence>
<accession>A0A8T3UT87</accession>
<dbReference type="Gene3D" id="1.10.10.10">
    <property type="entry name" value="Winged helix-like DNA-binding domain superfamily/Winged helix DNA-binding domain"/>
    <property type="match status" value="1"/>
</dbReference>
<name>A0A8T3UT87_ECOLX</name>
<gene>
    <name evidence="2" type="ORF">HEP30_026455</name>
</gene>
<proteinExistence type="predicted"/>
<sequence length="113" mass="12078">MAKPPSATPPDTPSSCDVSALPGIIQNFGLINFNVSCNNGELTVTGTDQNGKHIRVNSYQGNGFTEGTMSTFQPGGKEARRLEAVRLRESGLTQQEIANRLGVSQKTISNDLK</sequence>
<dbReference type="InterPro" id="IPR036388">
    <property type="entry name" value="WH-like_DNA-bd_sf"/>
</dbReference>
<dbReference type="InterPro" id="IPR001387">
    <property type="entry name" value="Cro/C1-type_HTH"/>
</dbReference>
<protein>
    <submittedName>
        <fullName evidence="2">Helix-turn-helix domain-containing protein</fullName>
    </submittedName>
</protein>
<dbReference type="CDD" id="cd00093">
    <property type="entry name" value="HTH_XRE"/>
    <property type="match status" value="1"/>
</dbReference>
<organism evidence="2 3">
    <name type="scientific">Escherichia coli</name>
    <dbReference type="NCBI Taxonomy" id="562"/>
    <lineage>
        <taxon>Bacteria</taxon>
        <taxon>Pseudomonadati</taxon>
        <taxon>Pseudomonadota</taxon>
        <taxon>Gammaproteobacteria</taxon>
        <taxon>Enterobacterales</taxon>
        <taxon>Enterobacteriaceae</taxon>
        <taxon>Escherichia</taxon>
    </lineage>
</organism>
<dbReference type="GO" id="GO:0003677">
    <property type="term" value="F:DNA binding"/>
    <property type="evidence" value="ECO:0007669"/>
    <property type="project" value="InterPro"/>
</dbReference>
<evidence type="ECO:0000259" key="1">
    <source>
        <dbReference type="PROSITE" id="PS50943"/>
    </source>
</evidence>
<dbReference type="Pfam" id="PF13384">
    <property type="entry name" value="HTH_23"/>
    <property type="match status" value="1"/>
</dbReference>
<dbReference type="SUPFAM" id="SSF47413">
    <property type="entry name" value="lambda repressor-like DNA-binding domains"/>
    <property type="match status" value="1"/>
</dbReference>
<feature type="domain" description="HTH cro/C1-type" evidence="1">
    <location>
        <begin position="82"/>
        <end position="110"/>
    </location>
</feature>
<evidence type="ECO:0000313" key="2">
    <source>
        <dbReference type="EMBL" id="MBB2469547.1"/>
    </source>
</evidence>
<dbReference type="PROSITE" id="PS50943">
    <property type="entry name" value="HTH_CROC1"/>
    <property type="match status" value="1"/>
</dbReference>
<dbReference type="RefSeq" id="WP_074184457.1">
    <property type="nucleotide sequence ID" value="NZ_JAEKHA010000177.1"/>
</dbReference>
<reference evidence="2 3" key="1">
    <citation type="submission" date="2020-08" db="EMBL/GenBank/DDBJ databases">
        <title>Draft genome sequences of isolates of diverse host origin from the E. coli Reference Center.</title>
        <authorList>
            <person name="Lacher D.W."/>
            <person name="Mammel M.K."/>
            <person name="Gangiredla J."/>
            <person name="Gebru S.T."/>
            <person name="Barnaba T.J."/>
            <person name="Majowicz S.A."/>
            <person name="Dudley E.G."/>
        </authorList>
    </citation>
    <scope>NUCLEOTIDE SEQUENCE [LARGE SCALE GENOMIC DNA]</scope>
    <source>
        <strain evidence="2 3">10.0349</strain>
    </source>
</reference>
<dbReference type="InterPro" id="IPR010982">
    <property type="entry name" value="Lambda_DNA-bd_dom_sf"/>
</dbReference>